<feature type="compositionally biased region" description="Polar residues" evidence="1">
    <location>
        <begin position="155"/>
        <end position="181"/>
    </location>
</feature>
<dbReference type="InterPro" id="IPR001478">
    <property type="entry name" value="PDZ"/>
</dbReference>
<evidence type="ECO:0000259" key="2">
    <source>
        <dbReference type="Pfam" id="PF00595"/>
    </source>
</evidence>
<accession>A0A915E5R5</accession>
<dbReference type="Proteomes" id="UP000887574">
    <property type="component" value="Unplaced"/>
</dbReference>
<dbReference type="InterPro" id="IPR036034">
    <property type="entry name" value="PDZ_sf"/>
</dbReference>
<dbReference type="Gene3D" id="2.30.42.10">
    <property type="match status" value="1"/>
</dbReference>
<dbReference type="WBParaSite" id="jg2648">
    <property type="protein sequence ID" value="jg2648"/>
    <property type="gene ID" value="jg2648"/>
</dbReference>
<dbReference type="SUPFAM" id="SSF50156">
    <property type="entry name" value="PDZ domain-like"/>
    <property type="match status" value="1"/>
</dbReference>
<sequence>MAQTIFMLLAGAKMVEHVIVNGSEAIDRWRSTIMSLRLNSNEIQTTICMVKQFKGYQGFYGFSVSGGHDDPTDRRVVVIEVTPHGPAKAAGIKIVNQFQKHIKDHILSMHYGRAHYSYLVKKTWPVSEDCYEMKQYISTYLSLSGWHLESDEEGSNSTDDAFPKTSTAGKPASNNNSNVLL</sequence>
<reference evidence="4" key="1">
    <citation type="submission" date="2022-11" db="UniProtKB">
        <authorList>
            <consortium name="WormBaseParasite"/>
        </authorList>
    </citation>
    <scope>IDENTIFICATION</scope>
</reference>
<dbReference type="AlphaFoldDB" id="A0A915E5R5"/>
<feature type="domain" description="PDZ" evidence="2">
    <location>
        <begin position="56"/>
        <end position="93"/>
    </location>
</feature>
<evidence type="ECO:0000313" key="3">
    <source>
        <dbReference type="Proteomes" id="UP000887574"/>
    </source>
</evidence>
<organism evidence="3 4">
    <name type="scientific">Ditylenchus dipsaci</name>
    <dbReference type="NCBI Taxonomy" id="166011"/>
    <lineage>
        <taxon>Eukaryota</taxon>
        <taxon>Metazoa</taxon>
        <taxon>Ecdysozoa</taxon>
        <taxon>Nematoda</taxon>
        <taxon>Chromadorea</taxon>
        <taxon>Rhabditida</taxon>
        <taxon>Tylenchina</taxon>
        <taxon>Tylenchomorpha</taxon>
        <taxon>Sphaerularioidea</taxon>
        <taxon>Anguinidae</taxon>
        <taxon>Anguininae</taxon>
        <taxon>Ditylenchus</taxon>
    </lineage>
</organism>
<protein>
    <submittedName>
        <fullName evidence="4">PDZ domain-containing protein</fullName>
    </submittedName>
</protein>
<name>A0A915E5R5_9BILA</name>
<proteinExistence type="predicted"/>
<feature type="region of interest" description="Disordered" evidence="1">
    <location>
        <begin position="152"/>
        <end position="181"/>
    </location>
</feature>
<dbReference type="Pfam" id="PF00595">
    <property type="entry name" value="PDZ"/>
    <property type="match status" value="1"/>
</dbReference>
<evidence type="ECO:0000256" key="1">
    <source>
        <dbReference type="SAM" id="MobiDB-lite"/>
    </source>
</evidence>
<evidence type="ECO:0000313" key="4">
    <source>
        <dbReference type="WBParaSite" id="jg2648"/>
    </source>
</evidence>
<keyword evidence="3" id="KW-1185">Reference proteome</keyword>